<gene>
    <name evidence="1" type="ORF">AXF42_Ash016009</name>
</gene>
<reference evidence="1 2" key="1">
    <citation type="journal article" date="2017" name="Nature">
        <title>The Apostasia genome and the evolution of orchids.</title>
        <authorList>
            <person name="Zhang G.Q."/>
            <person name="Liu K.W."/>
            <person name="Li Z."/>
            <person name="Lohaus R."/>
            <person name="Hsiao Y.Y."/>
            <person name="Niu S.C."/>
            <person name="Wang J.Y."/>
            <person name="Lin Y.C."/>
            <person name="Xu Q."/>
            <person name="Chen L.J."/>
            <person name="Yoshida K."/>
            <person name="Fujiwara S."/>
            <person name="Wang Z.W."/>
            <person name="Zhang Y.Q."/>
            <person name="Mitsuda N."/>
            <person name="Wang M."/>
            <person name="Liu G.H."/>
            <person name="Pecoraro L."/>
            <person name="Huang H.X."/>
            <person name="Xiao X.J."/>
            <person name="Lin M."/>
            <person name="Wu X.Y."/>
            <person name="Wu W.L."/>
            <person name="Chen Y.Y."/>
            <person name="Chang S.B."/>
            <person name="Sakamoto S."/>
            <person name="Ohme-Takagi M."/>
            <person name="Yagi M."/>
            <person name="Zeng S.J."/>
            <person name="Shen C.Y."/>
            <person name="Yeh C.M."/>
            <person name="Luo Y.B."/>
            <person name="Tsai W.C."/>
            <person name="Van de Peer Y."/>
            <person name="Liu Z.J."/>
        </authorList>
    </citation>
    <scope>NUCLEOTIDE SEQUENCE [LARGE SCALE GENOMIC DNA]</scope>
    <source>
        <strain evidence="2">cv. Shenzhen</strain>
        <tissue evidence="1">Stem</tissue>
    </source>
</reference>
<proteinExistence type="predicted"/>
<sequence length="128" mass="14480">MATAVLRLPNDFADLALTPETAVAAIEVGFIAYEYHRTHRAWEKGYPPLYFVEAVQAGMQLAGNNGNNAEAITYCAIFRAKLQRDTRVLATVQIIYTVLHLSIRLNFPNVDKRTISIRHIVYDSDREL</sequence>
<evidence type="ECO:0000313" key="1">
    <source>
        <dbReference type="EMBL" id="PKA59951.1"/>
    </source>
</evidence>
<protein>
    <submittedName>
        <fullName evidence="1">Uncharacterized protein</fullName>
    </submittedName>
</protein>
<dbReference type="AlphaFoldDB" id="A0A2I0AWN8"/>
<organism evidence="1 2">
    <name type="scientific">Apostasia shenzhenica</name>
    <dbReference type="NCBI Taxonomy" id="1088818"/>
    <lineage>
        <taxon>Eukaryota</taxon>
        <taxon>Viridiplantae</taxon>
        <taxon>Streptophyta</taxon>
        <taxon>Embryophyta</taxon>
        <taxon>Tracheophyta</taxon>
        <taxon>Spermatophyta</taxon>
        <taxon>Magnoliopsida</taxon>
        <taxon>Liliopsida</taxon>
        <taxon>Asparagales</taxon>
        <taxon>Orchidaceae</taxon>
        <taxon>Apostasioideae</taxon>
        <taxon>Apostasia</taxon>
    </lineage>
</organism>
<dbReference type="EMBL" id="KZ451943">
    <property type="protein sequence ID" value="PKA59951.1"/>
    <property type="molecule type" value="Genomic_DNA"/>
</dbReference>
<evidence type="ECO:0000313" key="2">
    <source>
        <dbReference type="Proteomes" id="UP000236161"/>
    </source>
</evidence>
<accession>A0A2I0AWN8</accession>
<dbReference type="Proteomes" id="UP000236161">
    <property type="component" value="Unassembled WGS sequence"/>
</dbReference>
<keyword evidence="2" id="KW-1185">Reference proteome</keyword>
<name>A0A2I0AWN8_9ASPA</name>